<dbReference type="PANTHER" id="PTHR43172:SF2">
    <property type="entry name" value="ADENYLOSUCCINATE LYASE C-TERMINAL DOMAIN-CONTAINING PROTEIN"/>
    <property type="match status" value="1"/>
</dbReference>
<evidence type="ECO:0000256" key="2">
    <source>
        <dbReference type="ARBA" id="ARBA00034772"/>
    </source>
</evidence>
<dbReference type="InterPro" id="IPR019468">
    <property type="entry name" value="AdenyloSucc_lyase_C"/>
</dbReference>
<evidence type="ECO:0000313" key="4">
    <source>
        <dbReference type="EMBL" id="BBL79026.1"/>
    </source>
</evidence>
<dbReference type="GO" id="GO:0016829">
    <property type="term" value="F:lyase activity"/>
    <property type="evidence" value="ECO:0007669"/>
    <property type="project" value="UniProtKB-KW"/>
</dbReference>
<dbReference type="InterPro" id="IPR012789">
    <property type="entry name" value="Protocat_PcaB-like"/>
</dbReference>
<gene>
    <name evidence="4" type="primary">pcaB</name>
    <name evidence="4" type="ORF">RxyAA322_08800</name>
</gene>
<dbReference type="RefSeq" id="WP_143527099.1">
    <property type="nucleotide sequence ID" value="NZ_AP019791.1"/>
</dbReference>
<reference evidence="4" key="1">
    <citation type="journal article" date="2019" name="Microbiol. Resour. Announc.">
        <title>Complete Genome Sequence of Rubrobacter xylanophilus Strain AA3-22, Isolated from Arima Onsen in Japan.</title>
        <authorList>
            <person name="Tomariguchi N."/>
            <person name="Miyazaki K."/>
        </authorList>
    </citation>
    <scope>NUCLEOTIDE SEQUENCE [LARGE SCALE GENOMIC DNA]</scope>
    <source>
        <strain evidence="4">AA3-22</strain>
    </source>
</reference>
<dbReference type="NCBIfam" id="TIGR02426">
    <property type="entry name" value="protocat_pcaB"/>
    <property type="match status" value="1"/>
</dbReference>
<evidence type="ECO:0000259" key="3">
    <source>
        <dbReference type="SMART" id="SM00998"/>
    </source>
</evidence>
<comment type="similarity">
    <text evidence="2">Belongs to the class-II fumarase/aspartase family.</text>
</comment>
<proteinExistence type="inferred from homology"/>
<organism evidence="4 5">
    <name type="scientific">Rubrobacter xylanophilus</name>
    <dbReference type="NCBI Taxonomy" id="49319"/>
    <lineage>
        <taxon>Bacteria</taxon>
        <taxon>Bacillati</taxon>
        <taxon>Actinomycetota</taxon>
        <taxon>Rubrobacteria</taxon>
        <taxon>Rubrobacterales</taxon>
        <taxon>Rubrobacteraceae</taxon>
        <taxon>Rubrobacter</taxon>
    </lineage>
</organism>
<feature type="domain" description="Adenylosuccinate lyase C-terminal" evidence="3">
    <location>
        <begin position="363"/>
        <end position="442"/>
    </location>
</feature>
<dbReference type="GO" id="GO:0019619">
    <property type="term" value="P:3,4-dihydroxybenzoate catabolic process"/>
    <property type="evidence" value="ECO:0007669"/>
    <property type="project" value="InterPro"/>
</dbReference>
<evidence type="ECO:0000256" key="1">
    <source>
        <dbReference type="ARBA" id="ARBA00023239"/>
    </source>
</evidence>
<dbReference type="InterPro" id="IPR008948">
    <property type="entry name" value="L-Aspartase-like"/>
</dbReference>
<dbReference type="CDD" id="cd01597">
    <property type="entry name" value="pCLME"/>
    <property type="match status" value="1"/>
</dbReference>
<dbReference type="Proteomes" id="UP000318065">
    <property type="component" value="Chromosome"/>
</dbReference>
<dbReference type="OrthoDB" id="9768878at2"/>
<dbReference type="Gene3D" id="1.10.40.30">
    <property type="entry name" value="Fumarase/aspartase (C-terminal domain)"/>
    <property type="match status" value="1"/>
</dbReference>
<dbReference type="InterPro" id="IPR000362">
    <property type="entry name" value="Fumarate_lyase_fam"/>
</dbReference>
<protein>
    <submittedName>
        <fullName evidence="4">3-carboxy-cis,cis-muconate cycloisomerase</fullName>
    </submittedName>
</protein>
<evidence type="ECO:0000313" key="5">
    <source>
        <dbReference type="Proteomes" id="UP000318065"/>
    </source>
</evidence>
<dbReference type="PRINTS" id="PR00149">
    <property type="entry name" value="FUMRATELYASE"/>
</dbReference>
<keyword evidence="4" id="KW-0413">Isomerase</keyword>
<keyword evidence="5" id="KW-1185">Reference proteome</keyword>
<dbReference type="Pfam" id="PF00206">
    <property type="entry name" value="Lyase_1"/>
    <property type="match status" value="1"/>
</dbReference>
<dbReference type="SMART" id="SM00998">
    <property type="entry name" value="ADSL_C"/>
    <property type="match status" value="1"/>
</dbReference>
<dbReference type="Gene3D" id="1.20.200.10">
    <property type="entry name" value="Fumarase/aspartase (Central domain)"/>
    <property type="match status" value="1"/>
</dbReference>
<dbReference type="InterPro" id="IPR022761">
    <property type="entry name" value="Fumarate_lyase_N"/>
</dbReference>
<keyword evidence="1" id="KW-0456">Lyase</keyword>
<dbReference type="PANTHER" id="PTHR43172">
    <property type="entry name" value="ADENYLOSUCCINATE LYASE"/>
    <property type="match status" value="1"/>
</dbReference>
<accession>A0A510HGE3</accession>
<dbReference type="AlphaFoldDB" id="A0A510HGE3"/>
<name>A0A510HGE3_9ACTN</name>
<dbReference type="SUPFAM" id="SSF48557">
    <property type="entry name" value="L-aspartase-like"/>
    <property type="match status" value="1"/>
</dbReference>
<dbReference type="EMBL" id="AP019791">
    <property type="protein sequence ID" value="BBL79026.1"/>
    <property type="molecule type" value="Genomic_DNA"/>
</dbReference>
<dbReference type="GO" id="GO:0016853">
    <property type="term" value="F:isomerase activity"/>
    <property type="evidence" value="ECO:0007669"/>
    <property type="project" value="UniProtKB-KW"/>
</dbReference>
<dbReference type="Pfam" id="PF10397">
    <property type="entry name" value="ADSL_C"/>
    <property type="match status" value="1"/>
</dbReference>
<sequence length="450" mass="47510">MSGELFGPIFVPKRFREAVSGRAWLQAMLDAEAALARAGARAGLVGEEEAEAIAACCRAELYDPRVIGERAPAAGNPVPALVKELTARVSGVSEEAARHVHRGATSQDITDTAAMLISREVLGLILSELDALCAACARLAAEHRGTLMPARTLLQQALPTTFGLKAAGWLVAALEARGRLREAREGGLAAQLGGAAGTLASLGEKGPEVLRVYSRELGLPEPVLPWHTARFRIAELGGALALAAGTLHKIALDVILMAQTEVGEVAEPAGEGRGGSSTLPHKRNPILSVTAAANARRVQDLARTLYGALVQEHERAAGAWHAEWETLSDALSLTGGAAAAVREVVEGLQVHPERMRGNLGITEGLILAENVTTLAADRLGRLEAHELVEAACRRVAEGGGTLREELLAEPRLRGALGEEEIDAALDPAHYLGASGRFVDRALEKYRREVQ</sequence>